<protein>
    <submittedName>
        <fullName evidence="2">Uncharacterized protein</fullName>
    </submittedName>
</protein>
<evidence type="ECO:0000313" key="2">
    <source>
        <dbReference type="EMBL" id="MET1491487.1"/>
    </source>
</evidence>
<organism evidence="2 3">
    <name type="scientific">Uliginosibacterium paludis</name>
    <dbReference type="NCBI Taxonomy" id="1615952"/>
    <lineage>
        <taxon>Bacteria</taxon>
        <taxon>Pseudomonadati</taxon>
        <taxon>Pseudomonadota</taxon>
        <taxon>Betaproteobacteria</taxon>
        <taxon>Rhodocyclales</taxon>
        <taxon>Zoogloeaceae</taxon>
        <taxon>Uliginosibacterium</taxon>
    </lineage>
</organism>
<dbReference type="RefSeq" id="WP_345927416.1">
    <property type="nucleotide sequence ID" value="NZ_JBDIVF010000004.1"/>
</dbReference>
<proteinExistence type="predicted"/>
<feature type="signal peptide" evidence="1">
    <location>
        <begin position="1"/>
        <end position="25"/>
    </location>
</feature>
<feature type="chain" id="PRO_5046043011" evidence="1">
    <location>
        <begin position="26"/>
        <end position="151"/>
    </location>
</feature>
<keyword evidence="3" id="KW-1185">Reference proteome</keyword>
<accession>A0ABV2CUQ4</accession>
<evidence type="ECO:0000313" key="3">
    <source>
        <dbReference type="Proteomes" id="UP001548590"/>
    </source>
</evidence>
<evidence type="ECO:0000256" key="1">
    <source>
        <dbReference type="SAM" id="SignalP"/>
    </source>
</evidence>
<keyword evidence="1" id="KW-0732">Signal</keyword>
<name>A0ABV2CUQ4_9RHOO</name>
<reference evidence="2 3" key="1">
    <citation type="submission" date="2024-07" db="EMBL/GenBank/DDBJ databases">
        <title>Uliginosibacterium paludis KCTC:42655.</title>
        <authorList>
            <person name="Kim M.K."/>
        </authorList>
    </citation>
    <scope>NUCLEOTIDE SEQUENCE [LARGE SCALE GENOMIC DNA]</scope>
    <source>
        <strain evidence="2 3">KCTC 42655</strain>
    </source>
</reference>
<dbReference type="Proteomes" id="UP001548590">
    <property type="component" value="Unassembled WGS sequence"/>
</dbReference>
<sequence>MHDLKHLTRPMFFILAMGFALPAHAGPASDALASCLAEKATDKDRTALARWLYSAMGTHAGLAGEAKITAAEREADSRAVGTLFTRLVSTDCATLFRKAYEADGEAGTRPAFEQLGRLALQEIMSSPDVQKASGAFQEFVDQKALGKALGK</sequence>
<comment type="caution">
    <text evidence="2">The sequence shown here is derived from an EMBL/GenBank/DDBJ whole genome shotgun (WGS) entry which is preliminary data.</text>
</comment>
<dbReference type="EMBL" id="JBEWLZ010000012">
    <property type="protein sequence ID" value="MET1491487.1"/>
    <property type="molecule type" value="Genomic_DNA"/>
</dbReference>
<gene>
    <name evidence="2" type="ORF">ABVT11_16735</name>
</gene>